<dbReference type="GO" id="GO:0009253">
    <property type="term" value="P:peptidoglycan catabolic process"/>
    <property type="evidence" value="ECO:0007669"/>
    <property type="project" value="InterPro"/>
</dbReference>
<feature type="domain" description="Mannosyl-glycoprotein endo-beta-N-acetylglucosamidase-like" evidence="2">
    <location>
        <begin position="262"/>
        <end position="427"/>
    </location>
</feature>
<organism evidence="4 5">
    <name type="scientific">Robinsoniella peoriensis</name>
    <dbReference type="NCBI Taxonomy" id="180332"/>
    <lineage>
        <taxon>Bacteria</taxon>
        <taxon>Bacillati</taxon>
        <taxon>Bacillota</taxon>
        <taxon>Clostridia</taxon>
        <taxon>Lachnospirales</taxon>
        <taxon>Lachnospiraceae</taxon>
        <taxon>Robinsoniella</taxon>
    </lineage>
</organism>
<evidence type="ECO:0000256" key="1">
    <source>
        <dbReference type="ARBA" id="ARBA00022801"/>
    </source>
</evidence>
<proteinExistence type="predicted"/>
<dbReference type="Gene3D" id="1.10.530.10">
    <property type="match status" value="1"/>
</dbReference>
<feature type="domain" description="N-acetylmuramoyl-L-alanine amidase" evidence="3">
    <location>
        <begin position="15"/>
        <end position="167"/>
    </location>
</feature>
<dbReference type="Gene3D" id="4.10.80.30">
    <property type="entry name" value="DNA polymerase, domain 6"/>
    <property type="match status" value="1"/>
</dbReference>
<evidence type="ECO:0000259" key="3">
    <source>
        <dbReference type="SMART" id="SM00644"/>
    </source>
</evidence>
<dbReference type="SMART" id="SM00644">
    <property type="entry name" value="Ami_2"/>
    <property type="match status" value="1"/>
</dbReference>
<dbReference type="AlphaFoldDB" id="A0A4U8Q162"/>
<evidence type="ECO:0000313" key="4">
    <source>
        <dbReference type="EMBL" id="TLC98008.1"/>
    </source>
</evidence>
<dbReference type="Pfam" id="PF01510">
    <property type="entry name" value="Amidase_2"/>
    <property type="match status" value="1"/>
</dbReference>
<dbReference type="GO" id="GO:0004040">
    <property type="term" value="F:amidase activity"/>
    <property type="evidence" value="ECO:0007669"/>
    <property type="project" value="InterPro"/>
</dbReference>
<dbReference type="Gene3D" id="3.40.80.10">
    <property type="entry name" value="Peptidoglycan recognition protein-like"/>
    <property type="match status" value="1"/>
</dbReference>
<dbReference type="PANTHER" id="PTHR33308">
    <property type="entry name" value="PEPTIDOGLYCAN HYDROLASE FLGJ"/>
    <property type="match status" value="1"/>
</dbReference>
<dbReference type="GO" id="GO:0008745">
    <property type="term" value="F:N-acetylmuramoyl-L-alanine amidase activity"/>
    <property type="evidence" value="ECO:0007669"/>
    <property type="project" value="InterPro"/>
</dbReference>
<gene>
    <name evidence="4" type="primary">lytG</name>
    <name evidence="4" type="ORF">DSM106044_05172</name>
</gene>
<dbReference type="PANTHER" id="PTHR33308:SF9">
    <property type="entry name" value="PEPTIDOGLYCAN HYDROLASE FLGJ"/>
    <property type="match status" value="1"/>
</dbReference>
<dbReference type="Proteomes" id="UP000306509">
    <property type="component" value="Unassembled WGS sequence"/>
</dbReference>
<keyword evidence="4" id="KW-0326">Glycosidase</keyword>
<dbReference type="GO" id="GO:0016798">
    <property type="term" value="F:hydrolase activity, acting on glycosyl bonds"/>
    <property type="evidence" value="ECO:0007669"/>
    <property type="project" value="UniProtKB-KW"/>
</dbReference>
<name>A0A4U8Q162_9FIRM</name>
<dbReference type="STRING" id="180332.GCA_000797495_02391"/>
<reference evidence="4 5" key="1">
    <citation type="journal article" date="2019" name="Anaerobe">
        <title>Detection of Robinsoniella peoriensis in multiple bone samples of a trauma patient.</title>
        <authorList>
            <person name="Schrottner P."/>
            <person name="Hartwich K."/>
            <person name="Bunk B."/>
            <person name="Schober I."/>
            <person name="Helbig S."/>
            <person name="Rudolph W.W."/>
            <person name="Gunzer F."/>
        </authorList>
    </citation>
    <scope>NUCLEOTIDE SEQUENCE [LARGE SCALE GENOMIC DNA]</scope>
    <source>
        <strain evidence="4 5">DSM 106044</strain>
    </source>
</reference>
<dbReference type="SMART" id="SM00047">
    <property type="entry name" value="LYZ2"/>
    <property type="match status" value="1"/>
</dbReference>
<dbReference type="EMBL" id="QGQD01000106">
    <property type="protein sequence ID" value="TLC98008.1"/>
    <property type="molecule type" value="Genomic_DNA"/>
</dbReference>
<dbReference type="InterPro" id="IPR002901">
    <property type="entry name" value="MGlyc_endo_b_GlcNAc-like_dom"/>
</dbReference>
<keyword evidence="1 4" id="KW-0378">Hydrolase</keyword>
<dbReference type="InterPro" id="IPR036505">
    <property type="entry name" value="Amidase/PGRP_sf"/>
</dbReference>
<dbReference type="RefSeq" id="WP_161597457.1">
    <property type="nucleotide sequence ID" value="NZ_QGQD01000106.1"/>
</dbReference>
<keyword evidence="5" id="KW-1185">Reference proteome</keyword>
<evidence type="ECO:0000313" key="5">
    <source>
        <dbReference type="Proteomes" id="UP000306509"/>
    </source>
</evidence>
<dbReference type="SUPFAM" id="SSF55846">
    <property type="entry name" value="N-acetylmuramoyl-L-alanine amidase-like"/>
    <property type="match status" value="1"/>
</dbReference>
<dbReference type="Pfam" id="PF01832">
    <property type="entry name" value="Glucosaminidase"/>
    <property type="match status" value="1"/>
</dbReference>
<dbReference type="InterPro" id="IPR002502">
    <property type="entry name" value="Amidase_domain"/>
</dbReference>
<dbReference type="EC" id="3.2.1.-" evidence="4"/>
<comment type="caution">
    <text evidence="4">The sequence shown here is derived from an EMBL/GenBank/DDBJ whole genome shotgun (WGS) entry which is preliminary data.</text>
</comment>
<dbReference type="CDD" id="cd06583">
    <property type="entry name" value="PGRP"/>
    <property type="match status" value="1"/>
</dbReference>
<protein>
    <submittedName>
        <fullName evidence="4">Exo-glucosaminidase LytG</fullName>
        <ecNumber evidence="4">3.2.1.-</ecNumber>
    </submittedName>
</protein>
<dbReference type="InterPro" id="IPR051056">
    <property type="entry name" value="Glycosyl_Hydrolase_73"/>
</dbReference>
<accession>A0A4U8Q162</accession>
<sequence length="577" mass="64435">MATNFKIIEMFMNTSPCYTNNRRITPRGVVTHSTATPGAKHTNFYNLWNQPNPDAGVHYIIDDTGIYQLLPENRRSWHAGSPANDLYISYEICEPGTFKYNGQWERMGNYNPSSPENVAYFNNVYEKGVWLSAYLCIKYGWIPDKNHVLCHYEVYQRGEGTCHIDVTHWFPKHGKSMDIFRSDGKQMMETGNFKSAPTPTISYYRVGTDWQNGKCMNQAGAYTSKENAVKACGSGYKVFDEKGKIVYTAPTSKGTQPSAFAGLSESQAAAKILALAKADYQKTGILASVTAAQMILESGYVKTDLAVDACNCFGMKTTLSNNSWKSSTGDGKSKYTKITNEEYTPRIISKVTADFRKYPCIEDSISDHSAYLLDARSGDKLRYDGLKEAKDYNEAITIIKNGGYATDSKYIDKICNLIKRFELDKYDGNGNTAPSPAPDKDLKYKVGQYVDCSSYYNKAADPVSKAVIKPLSGTITATKPKKVNPYQIDGKYWCNDGDIRSVGKAFEQYNVKVSSGDVYIRSNAGTNYASKGFTGIGKFGIVEEKKDSQGRTWGLLKAYQRKKDGWIALWLDCVKKV</sequence>
<evidence type="ECO:0000259" key="2">
    <source>
        <dbReference type="SMART" id="SM00047"/>
    </source>
</evidence>